<evidence type="ECO:0000313" key="1">
    <source>
        <dbReference type="EMBL" id="XAI71066.1"/>
    </source>
</evidence>
<accession>A0AAU6W357</accession>
<reference evidence="1" key="1">
    <citation type="journal article" date="2024" name="J. Gen. Virol.">
        <title>Novel phages of Pseudomonas syringae unveil numerous potential auxiliary metabolic genes.</title>
        <authorList>
            <person name="Feltin C."/>
            <person name="Garneau J.R."/>
            <person name="Morris C.E."/>
            <person name="Berard A."/>
            <person name="Torres-Barcelo C."/>
        </authorList>
    </citation>
    <scope>NUCLEOTIDE SEQUENCE</scope>
</reference>
<gene>
    <name evidence="1" type="ORF">Cygsa01_00020</name>
</gene>
<dbReference type="EMBL" id="PP179332">
    <property type="protein sequence ID" value="XAI71066.1"/>
    <property type="molecule type" value="Genomic_DNA"/>
</dbReference>
<sequence length="107" mass="12171">MSTNPEPQPEELVERLRLWRKQNPGNWYGNRDIDDSMEVIKRQAFELAALKGLPPPVFFNPNPFGLCPHCNAPGISREKCINGNDTCEKGHCYPSRAAIEHTRDPQL</sequence>
<proteinExistence type="predicted"/>
<protein>
    <submittedName>
        <fullName evidence="1">Uncharacterized protein</fullName>
    </submittedName>
</protein>
<organism evidence="1">
    <name type="scientific">Pseudomonas phage Cygsa01</name>
    <dbReference type="NCBI Taxonomy" id="3138529"/>
    <lineage>
        <taxon>Viruses</taxon>
    </lineage>
</organism>
<name>A0AAU6W357_9VIRU</name>